<keyword evidence="5 9" id="KW-0472">Membrane</keyword>
<keyword evidence="3 9" id="KW-0812">Transmembrane</keyword>
<dbReference type="InterPro" id="IPR029095">
    <property type="entry name" value="NarX-like_N"/>
</dbReference>
<evidence type="ECO:0000259" key="10">
    <source>
        <dbReference type="PROSITE" id="PS50111"/>
    </source>
</evidence>
<dbReference type="InterPro" id="IPR003660">
    <property type="entry name" value="HAMP_dom"/>
</dbReference>
<dbReference type="Proteomes" id="UP000501253">
    <property type="component" value="Chromosome"/>
</dbReference>
<keyword evidence="2" id="KW-1003">Cell membrane</keyword>
<evidence type="ECO:0000256" key="7">
    <source>
        <dbReference type="ARBA" id="ARBA00029447"/>
    </source>
</evidence>
<feature type="transmembrane region" description="Helical" evidence="9">
    <location>
        <begin position="168"/>
        <end position="192"/>
    </location>
</feature>
<dbReference type="Gene3D" id="1.20.120.30">
    <property type="entry name" value="Aspartate receptor, ligand-binding domain"/>
    <property type="match status" value="1"/>
</dbReference>
<dbReference type="GO" id="GO:0007165">
    <property type="term" value="P:signal transduction"/>
    <property type="evidence" value="ECO:0007669"/>
    <property type="project" value="UniProtKB-KW"/>
</dbReference>
<evidence type="ECO:0000256" key="4">
    <source>
        <dbReference type="ARBA" id="ARBA00022989"/>
    </source>
</evidence>
<evidence type="ECO:0000313" key="13">
    <source>
        <dbReference type="EMBL" id="QJA06354.1"/>
    </source>
</evidence>
<dbReference type="RefSeq" id="WP_168719703.1">
    <property type="nucleotide sequence ID" value="NZ_CP042909.1"/>
</dbReference>
<dbReference type="InterPro" id="IPR004089">
    <property type="entry name" value="MCPsignal_dom"/>
</dbReference>
<evidence type="ECO:0000259" key="12">
    <source>
        <dbReference type="PROSITE" id="PS50885"/>
    </source>
</evidence>
<gene>
    <name evidence="13" type="ORF">FVE67_05825</name>
</gene>
<name>A0A6H1WT76_9BACT</name>
<dbReference type="KEGG" id="tmai:FVE67_05825"/>
<dbReference type="Pfam" id="PF13675">
    <property type="entry name" value="PilJ"/>
    <property type="match status" value="1"/>
</dbReference>
<sequence length="644" mass="71639">MRLSLRSLILGALGVLVFLQLLSLGVVWYLFRYQGDLAVLINLSGRQRMLTQRMTKEILEYAREPSATLRERVRETVKLYEESLQKITKSPALSGAEQVAAALRENRAFWNRFRERVMVLLSAEPGSPEFEEALRYIRENNLRLLKLSHTVVQAIEALSLQGQKRTQVALVTLSGLFLLVALGVFLAVRAWVVRPLGELTGVFRQLGSGDLQVSVPKTRLFELRSLSEAALGLSHFITRTLQAVKVQNELQRVSEEVVRESAQRLRTSSEELSSFSEEIARAVVDTRESVESVTRSAQELTQAISEISQSVTSTAAATNEARAKAEATDAVVKRLGEEAGKIGSIVETIQTIADQTNLLALNATIEAARAGEAGKGFAVVAGEVKELARQTAEATKRIAETVESIRRGVEEAVASTDEITQTVVELNEYANTIASAVEEQTTVVSEISGALEKVTEEVEGLSGRAERLTTLASEFSGMSLDLEVTLRGVKESVEEMERIGRLFRVQEVALEVKGQPCALAVQEAMLAHIMWRCRVIEAVLRGEVPQVQRDPTKCYLGRILSVWSPQDPALASLVEKILEPHRRLHGLIDEYEAWLREKGQTSMEERLSWLEEKLYPVFAEVVGILDQLLELCRRQYREGIYETI</sequence>
<feature type="domain" description="T-SNARE coiled-coil homology" evidence="11">
    <location>
        <begin position="406"/>
        <end position="468"/>
    </location>
</feature>
<keyword evidence="4 9" id="KW-1133">Transmembrane helix</keyword>
<reference evidence="13 14" key="1">
    <citation type="submission" date="2019-08" db="EMBL/GenBank/DDBJ databases">
        <title>Complete genome sequence of Thermosulfurimonas marina SU872T, an anaerobic thermophilic chemolithoautotrophic bacterium isolated from a shallow marine hydrothermal vent.</title>
        <authorList>
            <person name="Allioux M."/>
            <person name="Jebbar M."/>
            <person name="Slobodkina G."/>
            <person name="Slobodkin A."/>
            <person name="Moalic Y."/>
            <person name="Frolova A."/>
            <person name="Shao Z."/>
            <person name="Alain K."/>
        </authorList>
    </citation>
    <scope>NUCLEOTIDE SEQUENCE [LARGE SCALE GENOMIC DNA]</scope>
    <source>
        <strain evidence="13 14">SU872</strain>
    </source>
</reference>
<dbReference type="CDD" id="cd06225">
    <property type="entry name" value="HAMP"/>
    <property type="match status" value="1"/>
</dbReference>
<comment type="similarity">
    <text evidence="7">Belongs to the methyl-accepting chemotaxis (MCP) protein family.</text>
</comment>
<dbReference type="Pfam" id="PF00672">
    <property type="entry name" value="HAMP"/>
    <property type="match status" value="1"/>
</dbReference>
<feature type="transmembrane region" description="Helical" evidence="9">
    <location>
        <begin position="6"/>
        <end position="31"/>
    </location>
</feature>
<comment type="subcellular location">
    <subcellularLocation>
        <location evidence="1">Cell inner membrane</location>
        <topology evidence="1">Multi-pass membrane protein</topology>
    </subcellularLocation>
</comment>
<proteinExistence type="inferred from homology"/>
<dbReference type="PRINTS" id="PR00260">
    <property type="entry name" value="CHEMTRNSDUCR"/>
</dbReference>
<evidence type="ECO:0000256" key="5">
    <source>
        <dbReference type="ARBA" id="ARBA00023136"/>
    </source>
</evidence>
<evidence type="ECO:0000256" key="3">
    <source>
        <dbReference type="ARBA" id="ARBA00022692"/>
    </source>
</evidence>
<evidence type="ECO:0000313" key="14">
    <source>
        <dbReference type="Proteomes" id="UP000501253"/>
    </source>
</evidence>
<protein>
    <submittedName>
        <fullName evidence="13">HAMP domain-containing protein</fullName>
    </submittedName>
</protein>
<evidence type="ECO:0000259" key="11">
    <source>
        <dbReference type="PROSITE" id="PS50192"/>
    </source>
</evidence>
<dbReference type="PROSITE" id="PS50885">
    <property type="entry name" value="HAMP"/>
    <property type="match status" value="1"/>
</dbReference>
<evidence type="ECO:0000256" key="9">
    <source>
        <dbReference type="SAM" id="Phobius"/>
    </source>
</evidence>
<organism evidence="13 14">
    <name type="scientific">Thermosulfurimonas marina</name>
    <dbReference type="NCBI Taxonomy" id="2047767"/>
    <lineage>
        <taxon>Bacteria</taxon>
        <taxon>Pseudomonadati</taxon>
        <taxon>Thermodesulfobacteriota</taxon>
        <taxon>Thermodesulfobacteria</taxon>
        <taxon>Thermodesulfobacteriales</taxon>
        <taxon>Thermodesulfobacteriaceae</taxon>
        <taxon>Thermosulfurimonas</taxon>
    </lineage>
</organism>
<dbReference type="InterPro" id="IPR004090">
    <property type="entry name" value="Chemotax_Me-accpt_rcpt"/>
</dbReference>
<keyword evidence="2" id="KW-0997">Cell inner membrane</keyword>
<feature type="domain" description="Methyl-accepting transducer" evidence="10">
    <location>
        <begin position="254"/>
        <end position="476"/>
    </location>
</feature>
<feature type="domain" description="HAMP" evidence="12">
    <location>
        <begin position="190"/>
        <end position="242"/>
    </location>
</feature>
<dbReference type="Pfam" id="PF00015">
    <property type="entry name" value="MCPsignal"/>
    <property type="match status" value="1"/>
</dbReference>
<dbReference type="CDD" id="cd11386">
    <property type="entry name" value="MCP_signal"/>
    <property type="match status" value="1"/>
</dbReference>
<dbReference type="GO" id="GO:0004888">
    <property type="term" value="F:transmembrane signaling receptor activity"/>
    <property type="evidence" value="ECO:0007669"/>
    <property type="project" value="InterPro"/>
</dbReference>
<dbReference type="AlphaFoldDB" id="A0A6H1WT76"/>
<dbReference type="Gene3D" id="1.10.287.950">
    <property type="entry name" value="Methyl-accepting chemotaxis protein"/>
    <property type="match status" value="1"/>
</dbReference>
<dbReference type="SMART" id="SM00283">
    <property type="entry name" value="MA"/>
    <property type="match status" value="1"/>
</dbReference>
<dbReference type="SUPFAM" id="SSF58104">
    <property type="entry name" value="Methyl-accepting chemotaxis protein (MCP) signaling domain"/>
    <property type="match status" value="1"/>
</dbReference>
<dbReference type="GO" id="GO:0006935">
    <property type="term" value="P:chemotaxis"/>
    <property type="evidence" value="ECO:0007669"/>
    <property type="project" value="InterPro"/>
</dbReference>
<dbReference type="InterPro" id="IPR000727">
    <property type="entry name" value="T_SNARE_dom"/>
</dbReference>
<accession>A0A6H1WT76</accession>
<keyword evidence="6 8" id="KW-0807">Transducer</keyword>
<evidence type="ECO:0000256" key="2">
    <source>
        <dbReference type="ARBA" id="ARBA00022519"/>
    </source>
</evidence>
<dbReference type="PANTHER" id="PTHR32089:SF112">
    <property type="entry name" value="LYSOZYME-LIKE PROTEIN-RELATED"/>
    <property type="match status" value="1"/>
</dbReference>
<evidence type="ECO:0000256" key="6">
    <source>
        <dbReference type="ARBA" id="ARBA00023224"/>
    </source>
</evidence>
<evidence type="ECO:0000256" key="8">
    <source>
        <dbReference type="PROSITE-ProRule" id="PRU00284"/>
    </source>
</evidence>
<dbReference type="PANTHER" id="PTHR32089">
    <property type="entry name" value="METHYL-ACCEPTING CHEMOTAXIS PROTEIN MCPB"/>
    <property type="match status" value="1"/>
</dbReference>
<evidence type="ECO:0000256" key="1">
    <source>
        <dbReference type="ARBA" id="ARBA00004429"/>
    </source>
</evidence>
<dbReference type="GO" id="GO:0005886">
    <property type="term" value="C:plasma membrane"/>
    <property type="evidence" value="ECO:0007669"/>
    <property type="project" value="UniProtKB-SubCell"/>
</dbReference>
<dbReference type="PROSITE" id="PS50192">
    <property type="entry name" value="T_SNARE"/>
    <property type="match status" value="1"/>
</dbReference>
<dbReference type="PROSITE" id="PS50111">
    <property type="entry name" value="CHEMOTAXIS_TRANSDUC_2"/>
    <property type="match status" value="1"/>
</dbReference>
<dbReference type="EMBL" id="CP042909">
    <property type="protein sequence ID" value="QJA06354.1"/>
    <property type="molecule type" value="Genomic_DNA"/>
</dbReference>
<keyword evidence="14" id="KW-1185">Reference proteome</keyword>